<dbReference type="Proteomes" id="UP000499080">
    <property type="component" value="Unassembled WGS sequence"/>
</dbReference>
<sequence>MSCFFGSLSRCPQLQLGRPNVPLASHQRHKLQERRLRLKYIVTSWIMPNVTICPVFGSLSRCPQPQLGTPNVPFSEIEQRTKNNFKQEGAEKKNSYGNVAQPGTTEYALYVSHICKLVRSPFSHLVLTSLHRMKTERNTENI</sequence>
<organism evidence="1 2">
    <name type="scientific">Araneus ventricosus</name>
    <name type="common">Orbweaver spider</name>
    <name type="synonym">Epeira ventricosa</name>
    <dbReference type="NCBI Taxonomy" id="182803"/>
    <lineage>
        <taxon>Eukaryota</taxon>
        <taxon>Metazoa</taxon>
        <taxon>Ecdysozoa</taxon>
        <taxon>Arthropoda</taxon>
        <taxon>Chelicerata</taxon>
        <taxon>Arachnida</taxon>
        <taxon>Araneae</taxon>
        <taxon>Araneomorphae</taxon>
        <taxon>Entelegynae</taxon>
        <taxon>Araneoidea</taxon>
        <taxon>Araneidae</taxon>
        <taxon>Araneus</taxon>
    </lineage>
</organism>
<evidence type="ECO:0000313" key="1">
    <source>
        <dbReference type="EMBL" id="GBM51781.1"/>
    </source>
</evidence>
<dbReference type="EMBL" id="BGPR01099169">
    <property type="protein sequence ID" value="GBM51781.1"/>
    <property type="molecule type" value="Genomic_DNA"/>
</dbReference>
<reference evidence="1 2" key="1">
    <citation type="journal article" date="2019" name="Sci. Rep.">
        <title>Orb-weaving spider Araneus ventricosus genome elucidates the spidroin gene catalogue.</title>
        <authorList>
            <person name="Kono N."/>
            <person name="Nakamura H."/>
            <person name="Ohtoshi R."/>
            <person name="Moran D.A.P."/>
            <person name="Shinohara A."/>
            <person name="Yoshida Y."/>
            <person name="Fujiwara M."/>
            <person name="Mori M."/>
            <person name="Tomita M."/>
            <person name="Arakawa K."/>
        </authorList>
    </citation>
    <scope>NUCLEOTIDE SEQUENCE [LARGE SCALE GENOMIC DNA]</scope>
</reference>
<name>A0A4Y2GEH1_ARAVE</name>
<accession>A0A4Y2GEH1</accession>
<gene>
    <name evidence="1" type="ORF">AVEN_139351_1</name>
</gene>
<dbReference type="AlphaFoldDB" id="A0A4Y2GEH1"/>
<keyword evidence="2" id="KW-1185">Reference proteome</keyword>
<evidence type="ECO:0000313" key="2">
    <source>
        <dbReference type="Proteomes" id="UP000499080"/>
    </source>
</evidence>
<comment type="caution">
    <text evidence="1">The sequence shown here is derived from an EMBL/GenBank/DDBJ whole genome shotgun (WGS) entry which is preliminary data.</text>
</comment>
<proteinExistence type="predicted"/>
<protein>
    <submittedName>
        <fullName evidence="1">Uncharacterized protein</fullName>
    </submittedName>
</protein>